<dbReference type="SUPFAM" id="SSF52540">
    <property type="entry name" value="P-loop containing nucleoside triphosphate hydrolases"/>
    <property type="match status" value="1"/>
</dbReference>
<proteinExistence type="predicted"/>
<dbReference type="Pfam" id="PF12696">
    <property type="entry name" value="TraG-D_C"/>
    <property type="match status" value="1"/>
</dbReference>
<accession>A0A2H0R0E3</accession>
<dbReference type="InterPro" id="IPR032689">
    <property type="entry name" value="TraG-D_C"/>
</dbReference>
<evidence type="ECO:0000259" key="1">
    <source>
        <dbReference type="Pfam" id="PF12696"/>
    </source>
</evidence>
<evidence type="ECO:0000313" key="2">
    <source>
        <dbReference type="EMBL" id="PIR39998.1"/>
    </source>
</evidence>
<protein>
    <recommendedName>
        <fullName evidence="1">TraD/TraG TraM recognition site domain-containing protein</fullName>
    </recommendedName>
</protein>
<comment type="caution">
    <text evidence="2">The sequence shown here is derived from an EMBL/GenBank/DDBJ whole genome shotgun (WGS) entry which is preliminary data.</text>
</comment>
<dbReference type="AlphaFoldDB" id="A0A2H0R0E3"/>
<dbReference type="EMBL" id="PCXM01000037">
    <property type="protein sequence ID" value="PIR39998.1"/>
    <property type="molecule type" value="Genomic_DNA"/>
</dbReference>
<feature type="non-terminal residue" evidence="2">
    <location>
        <position position="1"/>
    </location>
</feature>
<dbReference type="InterPro" id="IPR027417">
    <property type="entry name" value="P-loop_NTPase"/>
</dbReference>
<name>A0A2H0R0E3_9BACT</name>
<reference evidence="2 3" key="1">
    <citation type="submission" date="2017-09" db="EMBL/GenBank/DDBJ databases">
        <title>Depth-based differentiation of microbial function through sediment-hosted aquifers and enrichment of novel symbionts in the deep terrestrial subsurface.</title>
        <authorList>
            <person name="Probst A.J."/>
            <person name="Ladd B."/>
            <person name="Jarett J.K."/>
            <person name="Geller-Mcgrath D.E."/>
            <person name="Sieber C.M."/>
            <person name="Emerson J.B."/>
            <person name="Anantharaman K."/>
            <person name="Thomas B.C."/>
            <person name="Malmstrom R."/>
            <person name="Stieglmeier M."/>
            <person name="Klingl A."/>
            <person name="Woyke T."/>
            <person name="Ryan C.M."/>
            <person name="Banfield J.F."/>
        </authorList>
    </citation>
    <scope>NUCLEOTIDE SEQUENCE [LARGE SCALE GENOMIC DNA]</scope>
    <source>
        <strain evidence="2">CG10_big_fil_rev_8_21_14_0_10_34_34</strain>
    </source>
</reference>
<evidence type="ECO:0000313" key="3">
    <source>
        <dbReference type="Proteomes" id="UP000230828"/>
    </source>
</evidence>
<gene>
    <name evidence="2" type="ORF">COV33_02200</name>
</gene>
<dbReference type="Proteomes" id="UP000230828">
    <property type="component" value="Unassembled WGS sequence"/>
</dbReference>
<feature type="domain" description="TraD/TraG TraM recognition site" evidence="1">
    <location>
        <begin position="10"/>
        <end position="69"/>
    </location>
</feature>
<organism evidence="2 3">
    <name type="scientific">Candidatus Zambryskibacteria bacterium CG10_big_fil_rev_8_21_14_0_10_34_34</name>
    <dbReference type="NCBI Taxonomy" id="1975114"/>
    <lineage>
        <taxon>Bacteria</taxon>
        <taxon>Candidatus Zambryskiibacteriota</taxon>
    </lineage>
</organism>
<sequence length="157" mass="17864">TDSFGKDFPPFYLYIDEFQNITTNSIATILSEARKYKLSLNIAHQFIAQLEDNIRDAVFGNVGSICAFRVGADDSEALESQFVPTFSKSDLMNVDNHNAYLRLLVNGKPARPFNIKVPPPLVGDINQVEKLKEMSYLKYGRPREEVEKLILEKYKSL</sequence>
<dbReference type="CDD" id="cd01127">
    <property type="entry name" value="TrwB_TraG_TraD_VirD4"/>
    <property type="match status" value="1"/>
</dbReference>
<dbReference type="Gene3D" id="3.40.50.300">
    <property type="entry name" value="P-loop containing nucleotide triphosphate hydrolases"/>
    <property type="match status" value="1"/>
</dbReference>